<dbReference type="Proteomes" id="UP000054166">
    <property type="component" value="Unassembled WGS sequence"/>
</dbReference>
<keyword evidence="1" id="KW-1133">Transmembrane helix</keyword>
<feature type="non-terminal residue" evidence="2">
    <location>
        <position position="82"/>
    </location>
</feature>
<evidence type="ECO:0000313" key="2">
    <source>
        <dbReference type="EMBL" id="KIM72508.1"/>
    </source>
</evidence>
<feature type="transmembrane region" description="Helical" evidence="1">
    <location>
        <begin position="36"/>
        <end position="61"/>
    </location>
</feature>
<proteinExistence type="predicted"/>
<protein>
    <submittedName>
        <fullName evidence="2">Uncharacterized protein</fullName>
    </submittedName>
</protein>
<gene>
    <name evidence="2" type="ORF">PILCRDRAFT_739939</name>
</gene>
<keyword evidence="1" id="KW-0812">Transmembrane</keyword>
<accession>A0A0C3AFD4</accession>
<reference evidence="3" key="2">
    <citation type="submission" date="2015-01" db="EMBL/GenBank/DDBJ databases">
        <title>Evolutionary Origins and Diversification of the Mycorrhizal Mutualists.</title>
        <authorList>
            <consortium name="DOE Joint Genome Institute"/>
            <consortium name="Mycorrhizal Genomics Consortium"/>
            <person name="Kohler A."/>
            <person name="Kuo A."/>
            <person name="Nagy L.G."/>
            <person name="Floudas D."/>
            <person name="Copeland A."/>
            <person name="Barry K.W."/>
            <person name="Cichocki N."/>
            <person name="Veneault-Fourrey C."/>
            <person name="LaButti K."/>
            <person name="Lindquist E.A."/>
            <person name="Lipzen A."/>
            <person name="Lundell T."/>
            <person name="Morin E."/>
            <person name="Murat C."/>
            <person name="Riley R."/>
            <person name="Ohm R."/>
            <person name="Sun H."/>
            <person name="Tunlid A."/>
            <person name="Henrissat B."/>
            <person name="Grigoriev I.V."/>
            <person name="Hibbett D.S."/>
            <person name="Martin F."/>
        </authorList>
    </citation>
    <scope>NUCLEOTIDE SEQUENCE [LARGE SCALE GENOMIC DNA]</scope>
    <source>
        <strain evidence="3">F 1598</strain>
    </source>
</reference>
<name>A0A0C3AFD4_PILCF</name>
<reference evidence="2 3" key="1">
    <citation type="submission" date="2014-04" db="EMBL/GenBank/DDBJ databases">
        <authorList>
            <consortium name="DOE Joint Genome Institute"/>
            <person name="Kuo A."/>
            <person name="Tarkka M."/>
            <person name="Buscot F."/>
            <person name="Kohler A."/>
            <person name="Nagy L.G."/>
            <person name="Floudas D."/>
            <person name="Copeland A."/>
            <person name="Barry K.W."/>
            <person name="Cichocki N."/>
            <person name="Veneault-Fourrey C."/>
            <person name="LaButti K."/>
            <person name="Lindquist E.A."/>
            <person name="Lipzen A."/>
            <person name="Lundell T."/>
            <person name="Morin E."/>
            <person name="Murat C."/>
            <person name="Sun H."/>
            <person name="Tunlid A."/>
            <person name="Henrissat B."/>
            <person name="Grigoriev I.V."/>
            <person name="Hibbett D.S."/>
            <person name="Martin F."/>
            <person name="Nordberg H.P."/>
            <person name="Cantor M.N."/>
            <person name="Hua S.X."/>
        </authorList>
    </citation>
    <scope>NUCLEOTIDE SEQUENCE [LARGE SCALE GENOMIC DNA]</scope>
    <source>
        <strain evidence="2 3">F 1598</strain>
    </source>
</reference>
<dbReference type="AlphaFoldDB" id="A0A0C3AFD4"/>
<dbReference type="HOGENOM" id="CLU_2564711_0_0_1"/>
<dbReference type="InParanoid" id="A0A0C3AFD4"/>
<evidence type="ECO:0000256" key="1">
    <source>
        <dbReference type="SAM" id="Phobius"/>
    </source>
</evidence>
<keyword evidence="3" id="KW-1185">Reference proteome</keyword>
<organism evidence="2 3">
    <name type="scientific">Piloderma croceum (strain F 1598)</name>
    <dbReference type="NCBI Taxonomy" id="765440"/>
    <lineage>
        <taxon>Eukaryota</taxon>
        <taxon>Fungi</taxon>
        <taxon>Dikarya</taxon>
        <taxon>Basidiomycota</taxon>
        <taxon>Agaricomycotina</taxon>
        <taxon>Agaricomycetes</taxon>
        <taxon>Agaricomycetidae</taxon>
        <taxon>Atheliales</taxon>
        <taxon>Atheliaceae</taxon>
        <taxon>Piloderma</taxon>
    </lineage>
</organism>
<dbReference type="EMBL" id="KN833126">
    <property type="protein sequence ID" value="KIM72508.1"/>
    <property type="molecule type" value="Genomic_DNA"/>
</dbReference>
<evidence type="ECO:0000313" key="3">
    <source>
        <dbReference type="Proteomes" id="UP000054166"/>
    </source>
</evidence>
<sequence length="82" mass="8916">MRQISETGSVPQGATAIPRCLFTGDVPASLLQCADLLHIGVCLFNIQCLFSTLQVAVMFAWMTTRGLPLLILRMPFLAATFS</sequence>
<keyword evidence="1" id="KW-0472">Membrane</keyword>